<dbReference type="Gene3D" id="2.10.70.10">
    <property type="entry name" value="Complement Module, domain 1"/>
    <property type="match status" value="5"/>
</dbReference>
<feature type="disulfide bond" evidence="6">
    <location>
        <begin position="294"/>
        <end position="321"/>
    </location>
</feature>
<feature type="domain" description="Sushi" evidence="7">
    <location>
        <begin position="191"/>
        <end position="254"/>
    </location>
</feature>
<comment type="caution">
    <text evidence="6">Lacks conserved residue(s) required for the propagation of feature annotation.</text>
</comment>
<feature type="domain" description="Sushi" evidence="7">
    <location>
        <begin position="13"/>
        <end position="69"/>
    </location>
</feature>
<sequence length="401" mass="44052">MVLVLQPTGTQEAQCPIPSIANGQLSSAENFTHGSTATLQCDPGFVPTASTARCTPSGRWYPRVPSCVPGQCRHPPSVEFADFQHRREFLVGSTLSYSCRAGFSLIPGVSPTTTCLQNFTWSPVPRLCQKVQCSSPVILHGTEASPRRAEYTFGQQVEFQCEHGYMLRGSDRVQCSSDGMWRPPVPYCDRVCGPPPKITNGQHSGMGLTKFPYGSEVKYSCAEGLSLIGDESLHCTSEDGENMTWSGPAPECRDPVPALLCPAVVRCPRPVVERGRMTPQTFTFPYGLLLHFSCDQGFRLHGAAQSQCLADGAWHPPLPTCQPVLCPQPRVPFGRLKSPLGGRGWYQANETMKEGDADVCQEVHYIKSTFECGVPIEEVKSLLEIQKLLLEINKLEMELEN</sequence>
<evidence type="ECO:0000256" key="2">
    <source>
        <dbReference type="ARBA" id="ARBA00022729"/>
    </source>
</evidence>
<evidence type="ECO:0000256" key="4">
    <source>
        <dbReference type="ARBA" id="ARBA00023157"/>
    </source>
</evidence>
<feature type="disulfide bond" evidence="6">
    <location>
        <begin position="192"/>
        <end position="235"/>
    </location>
</feature>
<evidence type="ECO:0000259" key="7">
    <source>
        <dbReference type="PROSITE" id="PS50923"/>
    </source>
</evidence>
<dbReference type="PROSITE" id="PS50923">
    <property type="entry name" value="SUSHI"/>
    <property type="match status" value="5"/>
</dbReference>
<dbReference type="AlphaFoldDB" id="A0A218UJZ4"/>
<name>A0A218UJZ4_9PASE</name>
<dbReference type="EMBL" id="MUZQ01000252">
    <property type="protein sequence ID" value="OWK54055.1"/>
    <property type="molecule type" value="Genomic_DNA"/>
</dbReference>
<keyword evidence="1 6" id="KW-0768">Sushi</keyword>
<dbReference type="FunFam" id="2.10.70.10:FF:000014">
    <property type="entry name" value="Membrane cofactor protein"/>
    <property type="match status" value="2"/>
</dbReference>
<evidence type="ECO:0000313" key="8">
    <source>
        <dbReference type="EMBL" id="OWK54055.1"/>
    </source>
</evidence>
<dbReference type="STRING" id="299123.ENSLSDP00000002047"/>
<gene>
    <name evidence="8" type="primary">CR2</name>
    <name evidence="8" type="ORF">RLOC_00004382</name>
</gene>
<dbReference type="Proteomes" id="UP000197619">
    <property type="component" value="Unassembled WGS sequence"/>
</dbReference>
<evidence type="ECO:0000256" key="3">
    <source>
        <dbReference type="ARBA" id="ARBA00022737"/>
    </source>
</evidence>
<evidence type="ECO:0000313" key="9">
    <source>
        <dbReference type="Proteomes" id="UP000197619"/>
    </source>
</evidence>
<feature type="domain" description="Sushi" evidence="7">
    <location>
        <begin position="70"/>
        <end position="130"/>
    </location>
</feature>
<feature type="disulfide bond" evidence="6">
    <location>
        <begin position="72"/>
        <end position="115"/>
    </location>
</feature>
<evidence type="ECO:0000256" key="1">
    <source>
        <dbReference type="ARBA" id="ARBA00022659"/>
    </source>
</evidence>
<dbReference type="Gene3D" id="1.20.5.3730">
    <property type="match status" value="1"/>
</dbReference>
<dbReference type="PANTHER" id="PTHR19325">
    <property type="entry name" value="COMPLEMENT COMPONENT-RELATED SUSHI DOMAIN-CONTAINING"/>
    <property type="match status" value="1"/>
</dbReference>
<organism evidence="8 9">
    <name type="scientific">Lonchura striata</name>
    <name type="common">white-rumped munia</name>
    <dbReference type="NCBI Taxonomy" id="40157"/>
    <lineage>
        <taxon>Eukaryota</taxon>
        <taxon>Metazoa</taxon>
        <taxon>Chordata</taxon>
        <taxon>Craniata</taxon>
        <taxon>Vertebrata</taxon>
        <taxon>Euteleostomi</taxon>
        <taxon>Archelosauria</taxon>
        <taxon>Archosauria</taxon>
        <taxon>Dinosauria</taxon>
        <taxon>Saurischia</taxon>
        <taxon>Theropoda</taxon>
        <taxon>Coelurosauria</taxon>
        <taxon>Aves</taxon>
        <taxon>Neognathae</taxon>
        <taxon>Neoaves</taxon>
        <taxon>Telluraves</taxon>
        <taxon>Australaves</taxon>
        <taxon>Passeriformes</taxon>
        <taxon>Passeroidea</taxon>
        <taxon>Estrildidae</taxon>
        <taxon>Estrildinae</taxon>
        <taxon>Lonchura</taxon>
    </lineage>
</organism>
<comment type="caution">
    <text evidence="8">The sequence shown here is derived from an EMBL/GenBank/DDBJ whole genome shotgun (WGS) entry which is preliminary data.</text>
</comment>
<keyword evidence="9" id="KW-1185">Reference proteome</keyword>
<feature type="domain" description="Sushi" evidence="7">
    <location>
        <begin position="265"/>
        <end position="323"/>
    </location>
</feature>
<dbReference type="InterPro" id="IPR000436">
    <property type="entry name" value="Sushi_SCR_CCP_dom"/>
</dbReference>
<dbReference type="InterPro" id="IPR035976">
    <property type="entry name" value="Sushi/SCR/CCP_sf"/>
</dbReference>
<protein>
    <submittedName>
        <fullName evidence="8">Complement receptor type 2</fullName>
    </submittedName>
</protein>
<evidence type="ECO:0000256" key="6">
    <source>
        <dbReference type="PROSITE-ProRule" id="PRU00302"/>
    </source>
</evidence>
<dbReference type="SMART" id="SM00032">
    <property type="entry name" value="CCP"/>
    <property type="match status" value="5"/>
</dbReference>
<reference evidence="8 9" key="1">
    <citation type="submission" date="2017-05" db="EMBL/GenBank/DDBJ databases">
        <title>Genome of assembly of the Bengalese finch, Lonchura striata domestica.</title>
        <authorList>
            <person name="Colquitt B.M."/>
            <person name="Brainard M.S."/>
        </authorList>
    </citation>
    <scope>NUCLEOTIDE SEQUENCE [LARGE SCALE GENOMIC DNA]</scope>
    <source>
        <strain evidence="8">White83orange57</strain>
    </source>
</reference>
<keyword evidence="3" id="KW-0677">Repeat</keyword>
<evidence type="ECO:0000256" key="5">
    <source>
        <dbReference type="ARBA" id="ARBA00023180"/>
    </source>
</evidence>
<keyword evidence="4 6" id="KW-1015">Disulfide bond</keyword>
<feature type="disulfide bond" evidence="6">
    <location>
        <begin position="161"/>
        <end position="188"/>
    </location>
</feature>
<dbReference type="Pfam" id="PF00084">
    <property type="entry name" value="Sushi"/>
    <property type="match status" value="5"/>
</dbReference>
<keyword evidence="5" id="KW-0325">Glycoprotein</keyword>
<accession>A0A218UJZ4</accession>
<keyword evidence="2" id="KW-0732">Signal</keyword>
<proteinExistence type="predicted"/>
<dbReference type="InterPro" id="IPR050350">
    <property type="entry name" value="Compl-Cell_Adhes-Reg"/>
</dbReference>
<dbReference type="PANTHER" id="PTHR19325:SF560">
    <property type="entry name" value="SUSHI, VON WILLEBRAND FACTOR TYPE A, EGF AND PENTRAXIN DOMAIN-CONTAINING PROTEIN 1"/>
    <property type="match status" value="1"/>
</dbReference>
<keyword evidence="8" id="KW-0675">Receptor</keyword>
<feature type="domain" description="Sushi" evidence="7">
    <location>
        <begin position="131"/>
        <end position="190"/>
    </location>
</feature>
<dbReference type="SUPFAM" id="SSF57535">
    <property type="entry name" value="Complement control module/SCR domain"/>
    <property type="match status" value="5"/>
</dbReference>
<dbReference type="CDD" id="cd00033">
    <property type="entry name" value="CCP"/>
    <property type="match status" value="5"/>
</dbReference>